<feature type="coiled-coil region" evidence="6">
    <location>
        <begin position="969"/>
        <end position="1030"/>
    </location>
</feature>
<dbReference type="PROSITE" id="PS50222">
    <property type="entry name" value="EF_HAND_2"/>
    <property type="match status" value="1"/>
</dbReference>
<evidence type="ECO:0000256" key="3">
    <source>
        <dbReference type="ARBA" id="ARBA00022553"/>
    </source>
</evidence>
<dbReference type="InterPro" id="IPR018247">
    <property type="entry name" value="EF_Hand_1_Ca_BS"/>
</dbReference>
<dbReference type="InterPro" id="IPR002048">
    <property type="entry name" value="EF_hand_dom"/>
</dbReference>
<dbReference type="SUPFAM" id="SSF47473">
    <property type="entry name" value="EF-hand"/>
    <property type="match status" value="1"/>
</dbReference>
<dbReference type="GO" id="GO:0005509">
    <property type="term" value="F:calcium ion binding"/>
    <property type="evidence" value="ECO:0007669"/>
    <property type="project" value="InterPro"/>
</dbReference>
<evidence type="ECO:0000256" key="1">
    <source>
        <dbReference type="ARBA" id="ARBA00004300"/>
    </source>
</evidence>
<dbReference type="GO" id="GO:0005813">
    <property type="term" value="C:centrosome"/>
    <property type="evidence" value="ECO:0007669"/>
    <property type="project" value="UniProtKB-SubCell"/>
</dbReference>
<keyword evidence="6" id="KW-0175">Coiled coil</keyword>
<evidence type="ECO:0000256" key="6">
    <source>
        <dbReference type="SAM" id="Coils"/>
    </source>
</evidence>
<dbReference type="PANTHER" id="PTHR18905:SF13">
    <property type="entry name" value="NON-CENTROSOMAL MICROTUBULE ARRAY"/>
    <property type="match status" value="1"/>
</dbReference>
<reference evidence="8" key="2">
    <citation type="submission" date="2023-03" db="EMBL/GenBank/DDBJ databases">
        <authorList>
            <person name="Inwood S.N."/>
            <person name="Skelly J.G."/>
            <person name="Guhlin J."/>
            <person name="Harrop T.W.R."/>
            <person name="Goldson S.G."/>
            <person name="Dearden P.K."/>
        </authorList>
    </citation>
    <scope>NUCLEOTIDE SEQUENCE</scope>
    <source>
        <strain evidence="8">Irish</strain>
        <tissue evidence="8">Whole body</tissue>
    </source>
</reference>
<dbReference type="AlphaFoldDB" id="A0AA39FX13"/>
<feature type="coiled-coil region" evidence="6">
    <location>
        <begin position="789"/>
        <end position="834"/>
    </location>
</feature>
<feature type="coiled-coil region" evidence="6">
    <location>
        <begin position="682"/>
        <end position="756"/>
    </location>
</feature>
<dbReference type="PROSITE" id="PS00018">
    <property type="entry name" value="EF_HAND_1"/>
    <property type="match status" value="1"/>
</dbReference>
<gene>
    <name evidence="8" type="ORF">PV328_001461</name>
</gene>
<feature type="domain" description="EF-hand" evidence="7">
    <location>
        <begin position="147"/>
        <end position="182"/>
    </location>
</feature>
<proteinExistence type="predicted"/>
<protein>
    <recommendedName>
        <fullName evidence="7">EF-hand domain-containing protein</fullName>
    </recommendedName>
</protein>
<accession>A0AA39FX13</accession>
<comment type="caution">
    <text evidence="8">The sequence shown here is derived from an EMBL/GenBank/DDBJ whole genome shotgun (WGS) entry which is preliminary data.</text>
</comment>
<dbReference type="Pfam" id="PF00036">
    <property type="entry name" value="EF-hand_1"/>
    <property type="match status" value="1"/>
</dbReference>
<dbReference type="Proteomes" id="UP001168990">
    <property type="component" value="Unassembled WGS sequence"/>
</dbReference>
<comment type="subcellular location">
    <subcellularLocation>
        <location evidence="1">Cytoplasm</location>
        <location evidence="1">Cytoskeleton</location>
        <location evidence="1">Microtubule organizing center</location>
        <location evidence="1">Centrosome</location>
    </subcellularLocation>
</comment>
<reference evidence="8" key="1">
    <citation type="journal article" date="2023" name="bioRxiv">
        <title>Scaffold-level genome assemblies of two parasitoid biocontrol wasps reveal the parthenogenesis mechanism and an associated novel virus.</title>
        <authorList>
            <person name="Inwood S."/>
            <person name="Skelly J."/>
            <person name="Guhlin J."/>
            <person name="Harrop T."/>
            <person name="Goldson S."/>
            <person name="Dearden P."/>
        </authorList>
    </citation>
    <scope>NUCLEOTIDE SEQUENCE</scope>
    <source>
        <strain evidence="8">Irish</strain>
        <tissue evidence="8">Whole body</tissue>
    </source>
</reference>
<evidence type="ECO:0000259" key="7">
    <source>
        <dbReference type="PROSITE" id="PS50222"/>
    </source>
</evidence>
<keyword evidence="5" id="KW-0206">Cytoskeleton</keyword>
<sequence length="1122" mass="129625">MEAQGYNPYEQQLLSVYESCLEIGKSGLNEKGLKLLCDKLQLEERSVELIASLLEQSSDDHTISFNEFRNGLLSLLGNAQDIPDHSNNIQIIDESSSIMETNKYDERGSLTFERHRLKQLYHNNSNDDVNVMIKNSPVMNILDESVISKRMLKEIFQKVDVNCDGQITFNEFLSLFQNERNIDMNPLEDGGWNDRCVNDTNTNKNQHLIMLGPDHTSFIERHVVVNLWQMSGVTDASTLLHDLGFTNVNINLIELMAILTDELKSLEHELRDETVTITHVNLLRGALVLYQEEVRSMNTLNDQLTREKDKLKADVAEANESANIIAQENDEAHVKLEKKRQEELKQLELKHGELIKELSMQNNCERETYISRVKLLNEQLQSVQHEEQLNRDKLADALNENHTLEVDNQHLAEQISKLKMSNNQLMRQMQILAAEHDEVERNVEKENEQVISLVDRIKKLQTELSLLRDQNDELTSEVESLRARTNHYKAKSFENNTNFSDSEESNCITDYEPLGKQVPELKDAIIDNKVTNLSNTVALIIRDLKNITLDRKTPNCSSDCVLKRNLSDIIFTLESQILTKISGKVDAIKNDEEECEERTSESLRDFVLNKNEKSRITTTLSNNTDDIIDNLDINSKCKTLSLRDYPPRRGENGQSEQLISDDDKSISLNIENSIDAVNNIETKTIEDDRNKLKALLQEQEIKYTNEKKQLQEQCAKLESNLESLRTEYYQCEDYWANKLEEERQLIEQEQKISDEKLGELIAKIAEYEEQFSMSDKSRNDGRLSPIEEKFNLEQQYIDLEDEYEQLKREMQDIINEKENQLTILQDKLNNSEVEKVDSGIQVSDLDDNKIIKKALCQSNSMPLHYVLPHELSNVINPSGQSIATNINHGMNQKQFGSGKLNKIVEHSISDNEVLLMPPTINSKLGNSGCSYSCQQLDTYCNMDEITKMHRVELQRISQKRAHNNVSVEYKSLMEQKECLIKEIMELQNFYSNRLYSDIDGQVTKIDMNFIKNLMAKLQTQDQKRKNLQISLKHQKQHTEKILEHTWKQHCNEVANLQFLLKDTQNSLQHQITMNSMFMEKLSKSDLLLKDLYVENAYLKENVERLGERCHMLAHLSSGSTSV</sequence>
<evidence type="ECO:0000256" key="2">
    <source>
        <dbReference type="ARBA" id="ARBA00022490"/>
    </source>
</evidence>
<evidence type="ECO:0000313" key="9">
    <source>
        <dbReference type="Proteomes" id="UP001168990"/>
    </source>
</evidence>
<dbReference type="PANTHER" id="PTHR18905">
    <property type="entry name" value="NINEIN"/>
    <property type="match status" value="1"/>
</dbReference>
<keyword evidence="4" id="KW-0106">Calcium</keyword>
<dbReference type="InterPro" id="IPR011992">
    <property type="entry name" value="EF-hand-dom_pair"/>
</dbReference>
<keyword evidence="3" id="KW-0597">Phosphoprotein</keyword>
<dbReference type="SMART" id="SM00054">
    <property type="entry name" value="EFh"/>
    <property type="match status" value="1"/>
</dbReference>
<dbReference type="Gene3D" id="1.10.238.10">
    <property type="entry name" value="EF-hand"/>
    <property type="match status" value="1"/>
</dbReference>
<organism evidence="8 9">
    <name type="scientific">Microctonus aethiopoides</name>
    <dbReference type="NCBI Taxonomy" id="144406"/>
    <lineage>
        <taxon>Eukaryota</taxon>
        <taxon>Metazoa</taxon>
        <taxon>Ecdysozoa</taxon>
        <taxon>Arthropoda</taxon>
        <taxon>Hexapoda</taxon>
        <taxon>Insecta</taxon>
        <taxon>Pterygota</taxon>
        <taxon>Neoptera</taxon>
        <taxon>Endopterygota</taxon>
        <taxon>Hymenoptera</taxon>
        <taxon>Apocrita</taxon>
        <taxon>Ichneumonoidea</taxon>
        <taxon>Braconidae</taxon>
        <taxon>Euphorinae</taxon>
        <taxon>Microctonus</taxon>
    </lineage>
</organism>
<evidence type="ECO:0000313" key="8">
    <source>
        <dbReference type="EMBL" id="KAK0177404.1"/>
    </source>
</evidence>
<keyword evidence="2" id="KW-0963">Cytoplasm</keyword>
<feature type="coiled-coil region" evidence="6">
    <location>
        <begin position="249"/>
        <end position="491"/>
    </location>
</feature>
<evidence type="ECO:0000256" key="4">
    <source>
        <dbReference type="ARBA" id="ARBA00022837"/>
    </source>
</evidence>
<dbReference type="EMBL" id="JAQQBS010000001">
    <property type="protein sequence ID" value="KAK0177404.1"/>
    <property type="molecule type" value="Genomic_DNA"/>
</dbReference>
<dbReference type="GO" id="GO:0034454">
    <property type="term" value="P:microtubule anchoring at centrosome"/>
    <property type="evidence" value="ECO:0007669"/>
    <property type="project" value="TreeGrafter"/>
</dbReference>
<evidence type="ECO:0000256" key="5">
    <source>
        <dbReference type="ARBA" id="ARBA00023212"/>
    </source>
</evidence>
<keyword evidence="9" id="KW-1185">Reference proteome</keyword>
<name>A0AA39FX13_9HYME</name>
<dbReference type="SUPFAM" id="SSF90257">
    <property type="entry name" value="Myosin rod fragments"/>
    <property type="match status" value="1"/>
</dbReference>